<dbReference type="Proteomes" id="UP000489600">
    <property type="component" value="Unassembled WGS sequence"/>
</dbReference>
<accession>A0A565BRG2</accession>
<dbReference type="EMBL" id="CABITT030000005">
    <property type="protein sequence ID" value="VVB03958.1"/>
    <property type="molecule type" value="Genomic_DNA"/>
</dbReference>
<name>A0A565BRG2_9BRAS</name>
<reference evidence="1" key="1">
    <citation type="submission" date="2019-07" db="EMBL/GenBank/DDBJ databases">
        <authorList>
            <person name="Dittberner H."/>
        </authorList>
    </citation>
    <scope>NUCLEOTIDE SEQUENCE [LARGE SCALE GENOMIC DNA]</scope>
</reference>
<sequence>MIFEDKAITTEDTLLSAISMAREWFDAQQLATPKNRGKNHQAFNLTMDVTTCQSDAAWNSQTKSAGLGWIIFPHETRPLEALALQDAV</sequence>
<evidence type="ECO:0000313" key="1">
    <source>
        <dbReference type="EMBL" id="VVB03958.1"/>
    </source>
</evidence>
<protein>
    <submittedName>
        <fullName evidence="1">Uncharacterized protein</fullName>
    </submittedName>
</protein>
<organism evidence="1 2">
    <name type="scientific">Arabis nemorensis</name>
    <dbReference type="NCBI Taxonomy" id="586526"/>
    <lineage>
        <taxon>Eukaryota</taxon>
        <taxon>Viridiplantae</taxon>
        <taxon>Streptophyta</taxon>
        <taxon>Embryophyta</taxon>
        <taxon>Tracheophyta</taxon>
        <taxon>Spermatophyta</taxon>
        <taxon>Magnoliopsida</taxon>
        <taxon>eudicotyledons</taxon>
        <taxon>Gunneridae</taxon>
        <taxon>Pentapetalae</taxon>
        <taxon>rosids</taxon>
        <taxon>malvids</taxon>
        <taxon>Brassicales</taxon>
        <taxon>Brassicaceae</taxon>
        <taxon>Arabideae</taxon>
        <taxon>Arabis</taxon>
    </lineage>
</organism>
<comment type="caution">
    <text evidence="1">The sequence shown here is derived from an EMBL/GenBank/DDBJ whole genome shotgun (WGS) entry which is preliminary data.</text>
</comment>
<dbReference type="OrthoDB" id="1745633at2759"/>
<proteinExistence type="predicted"/>
<keyword evidence="2" id="KW-1185">Reference proteome</keyword>
<gene>
    <name evidence="1" type="ORF">ANE_LOCUS14402</name>
</gene>
<evidence type="ECO:0000313" key="2">
    <source>
        <dbReference type="Proteomes" id="UP000489600"/>
    </source>
</evidence>
<dbReference type="AlphaFoldDB" id="A0A565BRG2"/>